<keyword evidence="4" id="KW-1185">Reference proteome</keyword>
<feature type="signal peptide" evidence="2">
    <location>
        <begin position="1"/>
        <end position="29"/>
    </location>
</feature>
<dbReference type="Pfam" id="PF07676">
    <property type="entry name" value="PD40"/>
    <property type="match status" value="1"/>
</dbReference>
<evidence type="ECO:0000313" key="3">
    <source>
        <dbReference type="EMBL" id="PEN13040.1"/>
    </source>
</evidence>
<dbReference type="Gene3D" id="2.120.10.30">
    <property type="entry name" value="TolB, C-terminal domain"/>
    <property type="match status" value="1"/>
</dbReference>
<evidence type="ECO:0000256" key="2">
    <source>
        <dbReference type="SAM" id="SignalP"/>
    </source>
</evidence>
<keyword evidence="2" id="KW-0732">Signal</keyword>
<evidence type="ECO:0000313" key="4">
    <source>
        <dbReference type="Proteomes" id="UP000220102"/>
    </source>
</evidence>
<accession>A0A2A8CWQ1</accession>
<sequence length="300" mass="33174">MSHPLRSTSILLLIASVALFGLTTEAVCAQNIQDLLDTTADRKGVIFAPGVISSPDSSESSPSITADGSTLVFTRYANYGQQVPYIATRIGHSEHDDAWDVQRAPFAEFVYNLAISPDGQTILYRPPRRGNSASKPTSRVFRVQKQPGGKWSDAEEIEELRKTRAGYFDLQEDGTLYLYARPGESDADPNKPRGVYRTHLNVDGSTEPLTFVGLHVSPSGSNTFDPDVFRNGRQMIVTRAGISAEEEETLGRKGFYLHRRSSDGWTKGQRLKLPYGWGATILPDSRMLYVHDGDLYVVSL</sequence>
<reference evidence="3 4" key="1">
    <citation type="submission" date="2017-10" db="EMBL/GenBank/DDBJ databases">
        <title>Draft genome of Longibacter Salinarum.</title>
        <authorList>
            <person name="Goh K.M."/>
            <person name="Shamsir M.S."/>
            <person name="Lim S.W."/>
        </authorList>
    </citation>
    <scope>NUCLEOTIDE SEQUENCE [LARGE SCALE GENOMIC DNA]</scope>
    <source>
        <strain evidence="3 4">KCTC 52045</strain>
    </source>
</reference>
<proteinExistence type="predicted"/>
<name>A0A2A8CWQ1_9BACT</name>
<dbReference type="RefSeq" id="WP_098075633.1">
    <property type="nucleotide sequence ID" value="NZ_PDEQ01000005.1"/>
</dbReference>
<organism evidence="3 4">
    <name type="scientific">Longibacter salinarum</name>
    <dbReference type="NCBI Taxonomy" id="1850348"/>
    <lineage>
        <taxon>Bacteria</taxon>
        <taxon>Pseudomonadati</taxon>
        <taxon>Rhodothermota</taxon>
        <taxon>Rhodothermia</taxon>
        <taxon>Rhodothermales</taxon>
        <taxon>Salisaetaceae</taxon>
        <taxon>Longibacter</taxon>
    </lineage>
</organism>
<feature type="region of interest" description="Disordered" evidence="1">
    <location>
        <begin position="123"/>
        <end position="148"/>
    </location>
</feature>
<dbReference type="EMBL" id="PDEQ01000005">
    <property type="protein sequence ID" value="PEN13040.1"/>
    <property type="molecule type" value="Genomic_DNA"/>
</dbReference>
<gene>
    <name evidence="3" type="ORF">CRI94_10315</name>
</gene>
<dbReference type="SUPFAM" id="SSF82171">
    <property type="entry name" value="DPP6 N-terminal domain-like"/>
    <property type="match status" value="1"/>
</dbReference>
<dbReference type="OrthoDB" id="1490539at2"/>
<comment type="caution">
    <text evidence="3">The sequence shown here is derived from an EMBL/GenBank/DDBJ whole genome shotgun (WGS) entry which is preliminary data.</text>
</comment>
<dbReference type="Proteomes" id="UP000220102">
    <property type="component" value="Unassembled WGS sequence"/>
</dbReference>
<evidence type="ECO:0000256" key="1">
    <source>
        <dbReference type="SAM" id="MobiDB-lite"/>
    </source>
</evidence>
<protein>
    <submittedName>
        <fullName evidence="3">Uncharacterized protein</fullName>
    </submittedName>
</protein>
<dbReference type="AlphaFoldDB" id="A0A2A8CWQ1"/>
<feature type="chain" id="PRO_5012992906" evidence="2">
    <location>
        <begin position="30"/>
        <end position="300"/>
    </location>
</feature>
<dbReference type="InterPro" id="IPR011659">
    <property type="entry name" value="WD40"/>
</dbReference>
<dbReference type="InterPro" id="IPR011042">
    <property type="entry name" value="6-blade_b-propeller_TolB-like"/>
</dbReference>